<comment type="caution">
    <text evidence="1">The sequence shown here is derived from an EMBL/GenBank/DDBJ whole genome shotgun (WGS) entry which is preliminary data.</text>
</comment>
<dbReference type="GeneID" id="301325247"/>
<dbReference type="RefSeq" id="WP_301550079.1">
    <property type="nucleotide sequence ID" value="NZ_JAQRMZ010000001.1"/>
</dbReference>
<sequence length="58" mass="6336">MDIAALSMVLNQAKVQQQVNVSLTKTAMNQAQDNSNQFVKMLEQSVQPHLGSHANIKG</sequence>
<evidence type="ECO:0000313" key="1">
    <source>
        <dbReference type="EMBL" id="MDQ0482222.1"/>
    </source>
</evidence>
<dbReference type="Pfam" id="PF14070">
    <property type="entry name" value="YjfB_motility"/>
    <property type="match status" value="1"/>
</dbReference>
<gene>
    <name evidence="1" type="ORF">QO000_001191</name>
</gene>
<keyword evidence="2" id="KW-1185">Reference proteome</keyword>
<evidence type="ECO:0000313" key="2">
    <source>
        <dbReference type="Proteomes" id="UP001226720"/>
    </source>
</evidence>
<accession>A0ABU0JYM5</accession>
<evidence type="ECO:0008006" key="3">
    <source>
        <dbReference type="Google" id="ProtNLM"/>
    </source>
</evidence>
<dbReference type="Proteomes" id="UP001226720">
    <property type="component" value="Unassembled WGS sequence"/>
</dbReference>
<proteinExistence type="predicted"/>
<protein>
    <recommendedName>
        <fullName evidence="3">Motility protein YjfB-like</fullName>
    </recommendedName>
</protein>
<name>A0ABU0JYM5_9BACL</name>
<reference evidence="1" key="1">
    <citation type="submission" date="2023-07" db="EMBL/GenBank/DDBJ databases">
        <title>Genomic Encyclopedia of Type Strains, Phase IV (KMG-IV): sequencing the most valuable type-strain genomes for metagenomic binning, comparative biology and taxonomic classification.</title>
        <authorList>
            <person name="Goeker M."/>
        </authorList>
    </citation>
    <scope>NUCLEOTIDE SEQUENCE [LARGE SCALE GENOMIC DNA]</scope>
    <source>
        <strain evidence="1">JSM 076093</strain>
    </source>
</reference>
<organism evidence="1 2">
    <name type="scientific">Guptibacillus hwajinpoensis</name>
    <dbReference type="NCBI Taxonomy" id="208199"/>
    <lineage>
        <taxon>Bacteria</taxon>
        <taxon>Bacillati</taxon>
        <taxon>Bacillota</taxon>
        <taxon>Bacilli</taxon>
        <taxon>Bacillales</taxon>
        <taxon>Guptibacillaceae</taxon>
        <taxon>Guptibacillus</taxon>
    </lineage>
</organism>
<dbReference type="EMBL" id="JAUSWM010000002">
    <property type="protein sequence ID" value="MDQ0482222.1"/>
    <property type="molecule type" value="Genomic_DNA"/>
</dbReference>
<dbReference type="InterPro" id="IPR025906">
    <property type="entry name" value="YjfB_motility"/>
</dbReference>